<dbReference type="GO" id="GO:0003824">
    <property type="term" value="F:catalytic activity"/>
    <property type="evidence" value="ECO:0007669"/>
    <property type="project" value="InterPro"/>
</dbReference>
<dbReference type="Proteomes" id="UP000663882">
    <property type="component" value="Unassembled WGS sequence"/>
</dbReference>
<dbReference type="InterPro" id="IPR001242">
    <property type="entry name" value="Condensation_dom"/>
</dbReference>
<dbReference type="SUPFAM" id="SSF52777">
    <property type="entry name" value="CoA-dependent acyltransferases"/>
    <property type="match status" value="6"/>
</dbReference>
<accession>A0A814Q7W5</accession>
<dbReference type="GO" id="GO:0043041">
    <property type="term" value="P:amino acid activation for nonribosomal peptide biosynthetic process"/>
    <property type="evidence" value="ECO:0007669"/>
    <property type="project" value="TreeGrafter"/>
</dbReference>
<dbReference type="EMBL" id="CAJNOO010001220">
    <property type="protein sequence ID" value="CAF1116784.1"/>
    <property type="molecule type" value="Genomic_DNA"/>
</dbReference>
<dbReference type="GO" id="GO:0031177">
    <property type="term" value="F:phosphopantetheine binding"/>
    <property type="evidence" value="ECO:0007669"/>
    <property type="project" value="TreeGrafter"/>
</dbReference>
<dbReference type="Pfam" id="PF00668">
    <property type="entry name" value="Condensation"/>
    <property type="match status" value="3"/>
</dbReference>
<dbReference type="GO" id="GO:0005737">
    <property type="term" value="C:cytoplasm"/>
    <property type="evidence" value="ECO:0007669"/>
    <property type="project" value="TreeGrafter"/>
</dbReference>
<dbReference type="InterPro" id="IPR000873">
    <property type="entry name" value="AMP-dep_synth/lig_dom"/>
</dbReference>
<evidence type="ECO:0000313" key="5">
    <source>
        <dbReference type="Proteomes" id="UP000663882"/>
    </source>
</evidence>
<proteinExistence type="predicted"/>
<keyword evidence="2" id="KW-0597">Phosphoprotein</keyword>
<dbReference type="InterPro" id="IPR045851">
    <property type="entry name" value="AMP-bd_C_sf"/>
</dbReference>
<evidence type="ECO:0000259" key="3">
    <source>
        <dbReference type="PROSITE" id="PS50075"/>
    </source>
</evidence>
<dbReference type="SUPFAM" id="SSF47336">
    <property type="entry name" value="ACP-like"/>
    <property type="match status" value="2"/>
</dbReference>
<feature type="domain" description="Carrier" evidence="3">
    <location>
        <begin position="652"/>
        <end position="730"/>
    </location>
</feature>
<dbReference type="PANTHER" id="PTHR45527:SF1">
    <property type="entry name" value="FATTY ACID SYNTHASE"/>
    <property type="match status" value="1"/>
</dbReference>
<feature type="non-terminal residue" evidence="4">
    <location>
        <position position="1"/>
    </location>
</feature>
<protein>
    <recommendedName>
        <fullName evidence="3">Carrier domain-containing protein</fullName>
    </recommendedName>
</protein>
<dbReference type="InterPro" id="IPR042099">
    <property type="entry name" value="ANL_N_sf"/>
</dbReference>
<reference evidence="4" key="1">
    <citation type="submission" date="2021-02" db="EMBL/GenBank/DDBJ databases">
        <authorList>
            <person name="Nowell W R."/>
        </authorList>
    </citation>
    <scope>NUCLEOTIDE SEQUENCE</scope>
</reference>
<dbReference type="Gene3D" id="3.30.559.10">
    <property type="entry name" value="Chloramphenicol acetyltransferase-like domain"/>
    <property type="match status" value="2"/>
</dbReference>
<name>A0A814Q7W5_9BILA</name>
<dbReference type="Pfam" id="PF00550">
    <property type="entry name" value="PP-binding"/>
    <property type="match status" value="1"/>
</dbReference>
<evidence type="ECO:0000313" key="4">
    <source>
        <dbReference type="EMBL" id="CAF1116784.1"/>
    </source>
</evidence>
<evidence type="ECO:0000256" key="1">
    <source>
        <dbReference type="ARBA" id="ARBA00022450"/>
    </source>
</evidence>
<dbReference type="PROSITE" id="PS50075">
    <property type="entry name" value="CARRIER"/>
    <property type="match status" value="2"/>
</dbReference>
<comment type="caution">
    <text evidence="4">The sequence shown here is derived from an EMBL/GenBank/DDBJ whole genome shotgun (WGS) entry which is preliminary data.</text>
</comment>
<dbReference type="GO" id="GO:0044550">
    <property type="term" value="P:secondary metabolite biosynthetic process"/>
    <property type="evidence" value="ECO:0007669"/>
    <property type="project" value="TreeGrafter"/>
</dbReference>
<dbReference type="Gene3D" id="1.10.1200.10">
    <property type="entry name" value="ACP-like"/>
    <property type="match status" value="2"/>
</dbReference>
<organism evidence="4 5">
    <name type="scientific">Rotaria sordida</name>
    <dbReference type="NCBI Taxonomy" id="392033"/>
    <lineage>
        <taxon>Eukaryota</taxon>
        <taxon>Metazoa</taxon>
        <taxon>Spiralia</taxon>
        <taxon>Gnathifera</taxon>
        <taxon>Rotifera</taxon>
        <taxon>Eurotatoria</taxon>
        <taxon>Bdelloidea</taxon>
        <taxon>Philodinida</taxon>
        <taxon>Philodinidae</taxon>
        <taxon>Rotaria</taxon>
    </lineage>
</organism>
<dbReference type="InterPro" id="IPR036736">
    <property type="entry name" value="ACP-like_sf"/>
</dbReference>
<dbReference type="InterPro" id="IPR023213">
    <property type="entry name" value="CAT-like_dom_sf"/>
</dbReference>
<dbReference type="Gene3D" id="3.30.559.30">
    <property type="entry name" value="Nonribosomal peptide synthetase, condensation domain"/>
    <property type="match status" value="4"/>
</dbReference>
<dbReference type="Gene3D" id="3.30.300.30">
    <property type="match status" value="2"/>
</dbReference>
<evidence type="ECO:0000256" key="2">
    <source>
        <dbReference type="ARBA" id="ARBA00022553"/>
    </source>
</evidence>
<dbReference type="PANTHER" id="PTHR45527">
    <property type="entry name" value="NONRIBOSOMAL PEPTIDE SYNTHETASE"/>
    <property type="match status" value="1"/>
</dbReference>
<feature type="domain" description="Carrier" evidence="3">
    <location>
        <begin position="1580"/>
        <end position="1658"/>
    </location>
</feature>
<dbReference type="InterPro" id="IPR009081">
    <property type="entry name" value="PP-bd_ACP"/>
</dbReference>
<dbReference type="OrthoDB" id="10043426at2759"/>
<dbReference type="SUPFAM" id="SSF56801">
    <property type="entry name" value="Acetyl-CoA synthetase-like"/>
    <property type="match status" value="2"/>
</dbReference>
<dbReference type="Pfam" id="PF00501">
    <property type="entry name" value="AMP-binding"/>
    <property type="match status" value="1"/>
</dbReference>
<dbReference type="Gene3D" id="3.40.50.12780">
    <property type="entry name" value="N-terminal domain of ligase-like"/>
    <property type="match status" value="3"/>
</dbReference>
<sequence>MIEQQMSMTAANMFWLDILRDHKIDHSLPLPFDRYRLSDEHRTGRGISFSFDFGEDLSHDFLSYSSSHDITAEQLTLASYFAFLFKLTNGESDLCIGMNTNGRYKEELTSVIGMFVNVIPLRCQLDPHWSFHQLTEHVKQIFISSLKYSYFPLQRIVVRHPNATKPAFLETSFEFQSYTSKSSKNQVMIGDVRLAAAPISIKIDADEIMSKFDFILTTQHNLDIDQLSCTINASLDLFDRKTIDIIGQRFHSMLEQLFDTEDAPTNTPIYELSLILSDEKLLMKSMNNTQVLFPSSTCIHHEFVNQVMKHPQKLAVEMDDQSLTYCELLYYVQVLSMSLLNTQKVIGVMAIEMAGGVYCPLSPRDPRHRLHALLQQTQSRLVLTHHLTNNKFTDNIFSIDIDAVLTDNLVESEPFALKVRDLIMDIGIQNVCTWNLYGPAETTIACTFHLVHIAADKKNIAIGAPLPNYKCTILDEFSQLAAIDQGGELLVGGVGVFAGYLGRNDLTTKSLVEVDDEIFYRTGDLVRMDSNGLLHYQGRKDYQIKLHGQRIELGEIERCLLNTSISACVVIKWDDDHLIAYVQTSDINAQQLREHCQSQLPLHMIPSIFVVLEKLPLNPNGKIDRKLLPCPSSYFSNPLQLNYYTNNLQVKKPHDEIQITLHTLWCDMFQQKQISIDTNIFTIGGHSLILMQLYHRYQTIFHLEPKHLSINDLFQYPTIIHHSQFIHQAINIEKHFQDCWSPLHLIQAPASFSQERIFLDEQIRFSPKSNNVIYAIPLLFRVASVNSHISITRIHHALQFIIMKHSILRTALHIDTNGIIMQHCLNVNINNDDIKPYGFSIINLHDDRDCDIDKTITEIMNHCDLFDLEKGRVIHCHILRQYHSDDNLSFKNDDLLTNGDLILFNIHHSAFDGVSTLIFLRDFSLAYETDCSLSLDGDALQYIDYSVYEHQMNMTLSRDFWQSQLQGYNLECQLSLSTDRQRSSTNQRSGFASVAQISFDDQISRAFLNYASEHEVTPFQLGLATFYAFLFKLSHDQNDLYITCLNANRYKSELENMIGMFVATLPYRIQLDSHWLFDELVKHVREKYAMIEQQMSMTAANMFWLDILRDHKIDHSLPLPFDRYRLSDEHRTGRGISFSFDFGEDLSHDFLSYSSSHGITVEQLTLASYFAFLFKLTNGESDLCIGMNTNGRYKEELKSMIGMFVNAIPLRCRLDPHWSFHQLVEHVKDIITNSLKYSYFPLQRILNQYPNTIKPAFLETSFEFQSYTSKSSKNEVMIGNARLVAVPFSIKIGEDEIMSKFDFTLTIQHDLDIDQLSCTINASLDLFDRKTIDIITQRFHSMLEQLFNVEDVQINKPTHELSLILSDEKFLMKSMNNTQVIGVIAIEMAGGVYCPLSPRDPKHHEFSQSTAIDQQGELLVGGVGVFAGYLGRNDLTTRALIVIDGEIFYRTGDLVRMDHNGLLHYQGRKDHQIKLHGQRIELGEIEQCLLNTSISACVVIKWDDDNLIVYVQSSNINEEQLRQHCQCHLPPYMIPSLFIILDKLPLNANGKIDRKLLPSPSSYFFNHLQRNHTSNLQMKKPHDEIQITLHTLWCDMFQQKQISIDTNIFTIGGHSLLLMQLYRRYQTTFHLETKSLSINDLFQYPTIIDHSQFIRQAINIEKHFEDCWSSLHLIQAPASFAQERIFLDEQIRFSSRTNNVIYTIPLLYRVASVNSHISITRLHHALQFVIMKHSILRTALHIDSNGIIMQYCLNININNNDIKPYGFSIINLHDDKDSNIDKTITEMMNNSDLFDLTKGCVIHCHILRQYHPDDNLSFKNDDLLTKDDLILFNIHHSAFDGASTSIFLRDFSVAYETDCSLPSDDDALQYIDYSIYEHQMDMTLSRNFWQAQLQAYNLEYRLSLSTDRHRSSTHQRSGLASVAKISFDDQISIAFLNYASTHKITPFQLGLAIFYTFLFKLTHGQSDLFITCLNANRYKSELENMIGMFVATLPYRIQLNSHWSFNELVKHVRDR</sequence>
<gene>
    <name evidence="4" type="ORF">RFH988_LOCUS20133</name>
</gene>
<keyword evidence="1" id="KW-0596">Phosphopantetheine</keyword>